<comment type="caution">
    <text evidence="2">The sequence shown here is derived from an EMBL/GenBank/DDBJ whole genome shotgun (WGS) entry which is preliminary data.</text>
</comment>
<keyword evidence="3" id="KW-1185">Reference proteome</keyword>
<feature type="region of interest" description="Disordered" evidence="1">
    <location>
        <begin position="38"/>
        <end position="62"/>
    </location>
</feature>
<dbReference type="Proteomes" id="UP000789706">
    <property type="component" value="Unassembled WGS sequence"/>
</dbReference>
<evidence type="ECO:0000313" key="2">
    <source>
        <dbReference type="EMBL" id="CAG8599223.1"/>
    </source>
</evidence>
<dbReference type="AlphaFoldDB" id="A0A9N9CD63"/>
<feature type="non-terminal residue" evidence="2">
    <location>
        <position position="1"/>
    </location>
</feature>
<organism evidence="2 3">
    <name type="scientific">Diversispora eburnea</name>
    <dbReference type="NCBI Taxonomy" id="1213867"/>
    <lineage>
        <taxon>Eukaryota</taxon>
        <taxon>Fungi</taxon>
        <taxon>Fungi incertae sedis</taxon>
        <taxon>Mucoromycota</taxon>
        <taxon>Glomeromycotina</taxon>
        <taxon>Glomeromycetes</taxon>
        <taxon>Diversisporales</taxon>
        <taxon>Diversisporaceae</taxon>
        <taxon>Diversispora</taxon>
    </lineage>
</organism>
<sequence>ITLTDPSNIDKISSGIGCYNLPFLNVLDISHVNSPPSNSLSPIYSSQNSPDSTNSNPPVDQYPLEITFLEPSNMDQISPGIDYCNSPFTNVLGPYYVNSPPSDSLSIIHSSWNSPNAATSNPLMVKNPLEITSSMDQISSDNTCYNSSTDQNSLPLYAYQNVTYSDYPLLNIDKTQPITSLYAHVTIYDDELMNDLSH</sequence>
<evidence type="ECO:0000256" key="1">
    <source>
        <dbReference type="SAM" id="MobiDB-lite"/>
    </source>
</evidence>
<reference evidence="2" key="1">
    <citation type="submission" date="2021-06" db="EMBL/GenBank/DDBJ databases">
        <authorList>
            <person name="Kallberg Y."/>
            <person name="Tangrot J."/>
            <person name="Rosling A."/>
        </authorList>
    </citation>
    <scope>NUCLEOTIDE SEQUENCE</scope>
    <source>
        <strain evidence="2">AZ414A</strain>
    </source>
</reference>
<dbReference type="EMBL" id="CAJVPK010001819">
    <property type="protein sequence ID" value="CAG8599223.1"/>
    <property type="molecule type" value="Genomic_DNA"/>
</dbReference>
<feature type="compositionally biased region" description="Polar residues" evidence="1">
    <location>
        <begin position="38"/>
        <end position="58"/>
    </location>
</feature>
<gene>
    <name evidence="2" type="ORF">DEBURN_LOCUS9435</name>
</gene>
<proteinExistence type="predicted"/>
<evidence type="ECO:0000313" key="3">
    <source>
        <dbReference type="Proteomes" id="UP000789706"/>
    </source>
</evidence>
<accession>A0A9N9CD63</accession>
<name>A0A9N9CD63_9GLOM</name>
<protein>
    <submittedName>
        <fullName evidence="2">6591_t:CDS:1</fullName>
    </submittedName>
</protein>